<dbReference type="EC" id="2.1.1.193" evidence="3 12"/>
<feature type="region of interest" description="Disordered" evidence="13">
    <location>
        <begin position="244"/>
        <end position="268"/>
    </location>
</feature>
<organism evidence="16 17">
    <name type="scientific">Nakamurella aerolata</name>
    <dbReference type="NCBI Taxonomy" id="1656892"/>
    <lineage>
        <taxon>Bacteria</taxon>
        <taxon>Bacillati</taxon>
        <taxon>Actinomycetota</taxon>
        <taxon>Actinomycetes</taxon>
        <taxon>Nakamurellales</taxon>
        <taxon>Nakamurellaceae</taxon>
        <taxon>Nakamurella</taxon>
    </lineage>
</organism>
<reference evidence="16 17" key="1">
    <citation type="submission" date="2020-05" db="EMBL/GenBank/DDBJ databases">
        <title>Nakamurella sp. DB0629 isolated from air conditioner.</title>
        <authorList>
            <person name="Kim D.H."/>
            <person name="Kim D.-U."/>
        </authorList>
    </citation>
    <scope>NUCLEOTIDE SEQUENCE [LARGE SCALE GENOMIC DNA]</scope>
    <source>
        <strain evidence="16 17">DB0629</strain>
    </source>
</reference>
<evidence type="ECO:0000256" key="7">
    <source>
        <dbReference type="ARBA" id="ARBA00022603"/>
    </source>
</evidence>
<evidence type="ECO:0000256" key="11">
    <source>
        <dbReference type="ARBA" id="ARBA00047944"/>
    </source>
</evidence>
<dbReference type="PIRSF" id="PIRSF015601">
    <property type="entry name" value="MTase_slr0722"/>
    <property type="match status" value="1"/>
</dbReference>
<dbReference type="NCBIfam" id="TIGR00046">
    <property type="entry name" value="RsmE family RNA methyltransferase"/>
    <property type="match status" value="1"/>
</dbReference>
<dbReference type="InterPro" id="IPR015947">
    <property type="entry name" value="PUA-like_sf"/>
</dbReference>
<protein>
    <recommendedName>
        <fullName evidence="4 12">Ribosomal RNA small subunit methyltransferase E</fullName>
        <ecNumber evidence="3 12">2.1.1.193</ecNumber>
    </recommendedName>
</protein>
<dbReference type="SUPFAM" id="SSF75217">
    <property type="entry name" value="alpha/beta knot"/>
    <property type="match status" value="1"/>
</dbReference>
<comment type="catalytic activity">
    <reaction evidence="11 12">
        <text>uridine(1498) in 16S rRNA + S-adenosyl-L-methionine = N(3)-methyluridine(1498) in 16S rRNA + S-adenosyl-L-homocysteine + H(+)</text>
        <dbReference type="Rhea" id="RHEA:42920"/>
        <dbReference type="Rhea" id="RHEA-COMP:10283"/>
        <dbReference type="Rhea" id="RHEA-COMP:10284"/>
        <dbReference type="ChEBI" id="CHEBI:15378"/>
        <dbReference type="ChEBI" id="CHEBI:57856"/>
        <dbReference type="ChEBI" id="CHEBI:59789"/>
        <dbReference type="ChEBI" id="CHEBI:65315"/>
        <dbReference type="ChEBI" id="CHEBI:74502"/>
        <dbReference type="EC" id="2.1.1.193"/>
    </reaction>
</comment>
<keyword evidence="6 12" id="KW-0698">rRNA processing</keyword>
<dbReference type="InterPro" id="IPR029026">
    <property type="entry name" value="tRNA_m1G_MTases_N"/>
</dbReference>
<dbReference type="GO" id="GO:0070042">
    <property type="term" value="F:rRNA (uridine-N3-)-methyltransferase activity"/>
    <property type="evidence" value="ECO:0007669"/>
    <property type="project" value="TreeGrafter"/>
</dbReference>
<evidence type="ECO:0000313" key="16">
    <source>
        <dbReference type="EMBL" id="NNG36513.1"/>
    </source>
</evidence>
<dbReference type="Pfam" id="PF20260">
    <property type="entry name" value="PUA_4"/>
    <property type="match status" value="1"/>
</dbReference>
<evidence type="ECO:0000256" key="4">
    <source>
        <dbReference type="ARBA" id="ARBA00013673"/>
    </source>
</evidence>
<dbReference type="InterPro" id="IPR006700">
    <property type="entry name" value="RsmE"/>
</dbReference>
<dbReference type="Pfam" id="PF04452">
    <property type="entry name" value="Methyltrans_RNA"/>
    <property type="match status" value="1"/>
</dbReference>
<dbReference type="CDD" id="cd18084">
    <property type="entry name" value="RsmE-like"/>
    <property type="match status" value="1"/>
</dbReference>
<keyword evidence="9 12" id="KW-0949">S-adenosyl-L-methionine</keyword>
<sequence length="268" mass="27913">MVDGELTAGPLVLDGVEGRHAATVKRARTGETLVLTDGRGNWAPATVIGTDRGTVRLESAAPHHVPPPAVTVTAVQALPKGERSELAVELLTEAGVDRIVPWQAQRCVARWVGPKVLKGQQKWQQAARQAAKQSRRPWVPVVDEPAGTAELATLVRDADLALVLHEDAAESVALQDIPLPSAGTVLLVIGPEGGVCAAELQALTGAGARPARLGPQVLRTSTAGAVALGALGVLTDRWRPTDPASVLALPDRSAAEPTLPDRPTGREA</sequence>
<feature type="domain" description="Ribosomal RNA small subunit methyltransferase E methyltransferase" evidence="14">
    <location>
        <begin position="69"/>
        <end position="231"/>
    </location>
</feature>
<evidence type="ECO:0000256" key="12">
    <source>
        <dbReference type="PIRNR" id="PIRNR015601"/>
    </source>
</evidence>
<keyword evidence="5 12" id="KW-0963">Cytoplasm</keyword>
<dbReference type="PANTHER" id="PTHR30027">
    <property type="entry name" value="RIBOSOMAL RNA SMALL SUBUNIT METHYLTRANSFERASE E"/>
    <property type="match status" value="1"/>
</dbReference>
<dbReference type="SUPFAM" id="SSF88697">
    <property type="entry name" value="PUA domain-like"/>
    <property type="match status" value="1"/>
</dbReference>
<evidence type="ECO:0000256" key="8">
    <source>
        <dbReference type="ARBA" id="ARBA00022679"/>
    </source>
</evidence>
<keyword evidence="7 12" id="KW-0489">Methyltransferase</keyword>
<keyword evidence="8 12" id="KW-0808">Transferase</keyword>
<dbReference type="RefSeq" id="WP_171200396.1">
    <property type="nucleotide sequence ID" value="NZ_JABEND010000007.1"/>
</dbReference>
<evidence type="ECO:0000256" key="2">
    <source>
        <dbReference type="ARBA" id="ARBA00005528"/>
    </source>
</evidence>
<comment type="similarity">
    <text evidence="2 12">Belongs to the RNA methyltransferase RsmE family.</text>
</comment>
<evidence type="ECO:0000256" key="1">
    <source>
        <dbReference type="ARBA" id="ARBA00004496"/>
    </source>
</evidence>
<dbReference type="EMBL" id="JABEND010000007">
    <property type="protein sequence ID" value="NNG36513.1"/>
    <property type="molecule type" value="Genomic_DNA"/>
</dbReference>
<evidence type="ECO:0000256" key="10">
    <source>
        <dbReference type="ARBA" id="ARBA00025699"/>
    </source>
</evidence>
<evidence type="ECO:0000256" key="6">
    <source>
        <dbReference type="ARBA" id="ARBA00022552"/>
    </source>
</evidence>
<dbReference type="FunFam" id="3.40.1280.10:FF:000023">
    <property type="entry name" value="Ribosomal RNA small subunit methyltransferase E"/>
    <property type="match status" value="1"/>
</dbReference>
<dbReference type="InterPro" id="IPR046887">
    <property type="entry name" value="RsmE_PUA-like"/>
</dbReference>
<comment type="function">
    <text evidence="10 12">Specifically methylates the N3 position of the uracil ring of uridine 1498 (m3U1498) in 16S rRNA. Acts on the fully assembled 30S ribosomal subunit.</text>
</comment>
<evidence type="ECO:0000313" key="17">
    <source>
        <dbReference type="Proteomes" id="UP000562984"/>
    </source>
</evidence>
<comment type="subcellular location">
    <subcellularLocation>
        <location evidence="1 12">Cytoplasm</location>
    </subcellularLocation>
</comment>
<gene>
    <name evidence="16" type="ORF">HKD39_12500</name>
</gene>
<keyword evidence="17" id="KW-1185">Reference proteome</keyword>
<dbReference type="NCBIfam" id="NF008693">
    <property type="entry name" value="PRK11713.2-3"/>
    <property type="match status" value="1"/>
</dbReference>
<dbReference type="Proteomes" id="UP000562984">
    <property type="component" value="Unassembled WGS sequence"/>
</dbReference>
<evidence type="ECO:0000256" key="13">
    <source>
        <dbReference type="SAM" id="MobiDB-lite"/>
    </source>
</evidence>
<feature type="domain" description="Ribosomal RNA small subunit methyltransferase E PUA-like" evidence="15">
    <location>
        <begin position="13"/>
        <end position="57"/>
    </location>
</feature>
<evidence type="ECO:0000256" key="9">
    <source>
        <dbReference type="ARBA" id="ARBA00022691"/>
    </source>
</evidence>
<proteinExistence type="inferred from homology"/>
<name>A0A849AA75_9ACTN</name>
<evidence type="ECO:0000256" key="3">
    <source>
        <dbReference type="ARBA" id="ARBA00012328"/>
    </source>
</evidence>
<evidence type="ECO:0000259" key="14">
    <source>
        <dbReference type="Pfam" id="PF04452"/>
    </source>
</evidence>
<dbReference type="InterPro" id="IPR029028">
    <property type="entry name" value="Alpha/beta_knot_MTases"/>
</dbReference>
<dbReference type="Gene3D" id="3.40.1280.10">
    <property type="match status" value="1"/>
</dbReference>
<evidence type="ECO:0000256" key="5">
    <source>
        <dbReference type="ARBA" id="ARBA00022490"/>
    </source>
</evidence>
<dbReference type="AlphaFoldDB" id="A0A849AA75"/>
<comment type="caution">
    <text evidence="16">The sequence shown here is derived from an EMBL/GenBank/DDBJ whole genome shotgun (WGS) entry which is preliminary data.</text>
</comment>
<dbReference type="GO" id="GO:0005737">
    <property type="term" value="C:cytoplasm"/>
    <property type="evidence" value="ECO:0007669"/>
    <property type="project" value="UniProtKB-SubCell"/>
</dbReference>
<accession>A0A849AA75</accession>
<dbReference type="PANTHER" id="PTHR30027:SF3">
    <property type="entry name" value="16S RRNA (URACIL(1498)-N(3))-METHYLTRANSFERASE"/>
    <property type="match status" value="1"/>
</dbReference>
<dbReference type="InterPro" id="IPR046886">
    <property type="entry name" value="RsmE_MTase_dom"/>
</dbReference>
<evidence type="ECO:0000259" key="15">
    <source>
        <dbReference type="Pfam" id="PF20260"/>
    </source>
</evidence>
<dbReference type="Gene3D" id="2.40.240.20">
    <property type="entry name" value="Hypothetical PUA domain-like, domain 1"/>
    <property type="match status" value="1"/>
</dbReference>
<dbReference type="GO" id="GO:0070475">
    <property type="term" value="P:rRNA base methylation"/>
    <property type="evidence" value="ECO:0007669"/>
    <property type="project" value="TreeGrafter"/>
</dbReference>